<protein>
    <submittedName>
        <fullName evidence="1">Uncharacterized protein</fullName>
    </submittedName>
</protein>
<name>A0A4V2JEV5_9MICO</name>
<sequence>MTTITIEFTRSRRQGAAWLATGLAVALLAWAETRFQRTIDHAEQARLVANAASLRHREHAALRFVQPQR</sequence>
<reference evidence="2" key="1">
    <citation type="submission" date="2019-02" db="EMBL/GenBank/DDBJ databases">
        <title>Glaciihabitans arcticus sp. nov., a psychrotolerant bacterium isolated from polar soil.</title>
        <authorList>
            <person name="Dahal R.H."/>
        </authorList>
    </citation>
    <scope>NUCLEOTIDE SEQUENCE [LARGE SCALE GENOMIC DNA]</scope>
    <source>
        <strain evidence="2">RP-3-7</strain>
    </source>
</reference>
<dbReference type="Proteomes" id="UP000294194">
    <property type="component" value="Unassembled WGS sequence"/>
</dbReference>
<gene>
    <name evidence="1" type="ORF">EYE40_06450</name>
</gene>
<keyword evidence="2" id="KW-1185">Reference proteome</keyword>
<dbReference type="EMBL" id="SISG01000001">
    <property type="protein sequence ID" value="TBN57069.1"/>
    <property type="molecule type" value="Genomic_DNA"/>
</dbReference>
<evidence type="ECO:0000313" key="2">
    <source>
        <dbReference type="Proteomes" id="UP000294194"/>
    </source>
</evidence>
<dbReference type="RefSeq" id="WP_130981180.1">
    <property type="nucleotide sequence ID" value="NZ_SISG01000001.1"/>
</dbReference>
<proteinExistence type="predicted"/>
<evidence type="ECO:0000313" key="1">
    <source>
        <dbReference type="EMBL" id="TBN57069.1"/>
    </source>
</evidence>
<comment type="caution">
    <text evidence="1">The sequence shown here is derived from an EMBL/GenBank/DDBJ whole genome shotgun (WGS) entry which is preliminary data.</text>
</comment>
<accession>A0A4V2JEV5</accession>
<organism evidence="1 2">
    <name type="scientific">Glaciihabitans arcticus</name>
    <dbReference type="NCBI Taxonomy" id="2668039"/>
    <lineage>
        <taxon>Bacteria</taxon>
        <taxon>Bacillati</taxon>
        <taxon>Actinomycetota</taxon>
        <taxon>Actinomycetes</taxon>
        <taxon>Micrococcales</taxon>
        <taxon>Microbacteriaceae</taxon>
        <taxon>Glaciihabitans</taxon>
    </lineage>
</organism>
<dbReference type="AlphaFoldDB" id="A0A4V2JEV5"/>